<proteinExistence type="predicted"/>
<dbReference type="Proteomes" id="UP001150603">
    <property type="component" value="Unassembled WGS sequence"/>
</dbReference>
<evidence type="ECO:0000313" key="2">
    <source>
        <dbReference type="Proteomes" id="UP001150603"/>
    </source>
</evidence>
<organism evidence="1 2">
    <name type="scientific">Linderina macrospora</name>
    <dbReference type="NCBI Taxonomy" id="4868"/>
    <lineage>
        <taxon>Eukaryota</taxon>
        <taxon>Fungi</taxon>
        <taxon>Fungi incertae sedis</taxon>
        <taxon>Zoopagomycota</taxon>
        <taxon>Kickxellomycotina</taxon>
        <taxon>Kickxellomycetes</taxon>
        <taxon>Kickxellales</taxon>
        <taxon>Kickxellaceae</taxon>
        <taxon>Linderina</taxon>
    </lineage>
</organism>
<dbReference type="EMBL" id="JANBPW010000030">
    <property type="protein sequence ID" value="KAJ1951301.1"/>
    <property type="molecule type" value="Genomic_DNA"/>
</dbReference>
<keyword evidence="2" id="KW-1185">Reference proteome</keyword>
<accession>A0ACC1JHM2</accession>
<name>A0ACC1JHM2_9FUNG</name>
<protein>
    <submittedName>
        <fullName evidence="1">Mdj1 protein</fullName>
    </submittedName>
</protein>
<reference evidence="1" key="1">
    <citation type="submission" date="2022-07" db="EMBL/GenBank/DDBJ databases">
        <title>Phylogenomic reconstructions and comparative analyses of Kickxellomycotina fungi.</title>
        <authorList>
            <person name="Reynolds N.K."/>
            <person name="Stajich J.E."/>
            <person name="Barry K."/>
            <person name="Grigoriev I.V."/>
            <person name="Crous P."/>
            <person name="Smith M.E."/>
        </authorList>
    </citation>
    <scope>NUCLEOTIDE SEQUENCE</scope>
    <source>
        <strain evidence="1">NRRL 5244</strain>
    </source>
</reference>
<comment type="caution">
    <text evidence="1">The sequence shown here is derived from an EMBL/GenBank/DDBJ whole genome shotgun (WGS) entry which is preliminary data.</text>
</comment>
<gene>
    <name evidence="1" type="primary">MDJ1</name>
    <name evidence="1" type="ORF">FBU59_000239</name>
</gene>
<evidence type="ECO:0000313" key="1">
    <source>
        <dbReference type="EMBL" id="KAJ1951301.1"/>
    </source>
</evidence>
<sequence>MSVIPLNGRREFHTSQTARADDFYSILGVKRDASQSEIKKAYYQLAKKYHPDANKAEDAKEKFIKIQEAYDTLSDESKRKNYDQFGTADPSGGFGGAEGSGFGGFGSMDDILSQMFGGGFGMGGGGGPGRAGRGRSGGYMTVGEDIEASITVSFDSAVKGTQTSVMITPIVRCEPCQGSGAKKDAKRHTCPTCRGTGQAVYSMGGFHVRQPCQACNGEGSTISKADQCLSCGGKGRVRERKSIAVDVPAGCDNGMRIRIPGAGDVPIEGEGPPGDLYIRIRVMPSKIFSRKGADVYYNVDLPFTTAILGGKVRVPTVDGDVEVTIKPGTQPGDELRLRGKGIKRIDSSNHGDQYLTLKISLPTKLTDKQRKLVEEFEYEILGKPRQSPTTKDEHKSDDKHRPDDEDKPGFFSRLKNEFKKPKCDGDSK</sequence>